<feature type="compositionally biased region" description="Polar residues" evidence="1">
    <location>
        <begin position="814"/>
        <end position="859"/>
    </location>
</feature>
<feature type="compositionally biased region" description="Basic and acidic residues" evidence="1">
    <location>
        <begin position="923"/>
        <end position="932"/>
    </location>
</feature>
<proteinExistence type="predicted"/>
<dbReference type="Proteomes" id="UP001577047">
    <property type="component" value="Unassembled WGS sequence"/>
</dbReference>
<feature type="compositionally biased region" description="Basic and acidic residues" evidence="1">
    <location>
        <begin position="1"/>
        <end position="11"/>
    </location>
</feature>
<evidence type="ECO:0000313" key="2">
    <source>
        <dbReference type="EMBL" id="MFB3798877.1"/>
    </source>
</evidence>
<feature type="region of interest" description="Disordered" evidence="1">
    <location>
        <begin position="1"/>
        <end position="24"/>
    </location>
</feature>
<dbReference type="RefSeq" id="WP_304482779.1">
    <property type="nucleotide sequence ID" value="NZ_JAUQOQ010000001.1"/>
</dbReference>
<dbReference type="PANTHER" id="PTHR32305">
    <property type="match status" value="1"/>
</dbReference>
<dbReference type="NCBIfam" id="TIGR03696">
    <property type="entry name" value="Rhs_assc_core"/>
    <property type="match status" value="1"/>
</dbReference>
<accession>A0ABV4Z3D5</accession>
<gene>
    <name evidence="2" type="ORF">ACE1YR_00290</name>
</gene>
<dbReference type="PANTHER" id="PTHR32305:SF15">
    <property type="entry name" value="PROTEIN RHSA-RELATED"/>
    <property type="match status" value="1"/>
</dbReference>
<feature type="region of interest" description="Disordered" evidence="1">
    <location>
        <begin position="906"/>
        <end position="943"/>
    </location>
</feature>
<protein>
    <submittedName>
        <fullName evidence="2">RHS repeat-associated core domain-containing protein</fullName>
    </submittedName>
</protein>
<dbReference type="InterPro" id="IPR050708">
    <property type="entry name" value="T6SS_VgrG/RHS"/>
</dbReference>
<dbReference type="Gene3D" id="2.180.10.10">
    <property type="entry name" value="RHS repeat-associated core"/>
    <property type="match status" value="1"/>
</dbReference>
<comment type="caution">
    <text evidence="2">The sequence shown here is derived from an EMBL/GenBank/DDBJ whole genome shotgun (WGS) entry which is preliminary data.</text>
</comment>
<feature type="compositionally biased region" description="Polar residues" evidence="1">
    <location>
        <begin position="14"/>
        <end position="24"/>
    </location>
</feature>
<evidence type="ECO:0000256" key="1">
    <source>
        <dbReference type="SAM" id="MobiDB-lite"/>
    </source>
</evidence>
<name>A0ABV4Z3D5_9PSED</name>
<sequence>MSDRETARLHADTPQVSVRSSTGAQAASLRLLRQSHADTPRTLRHRTHTDEISRTVREFGPRPLRTSEGAPTLADATVHLALGGQTLALHSVDGDTSLALVDGAGRPLWTCNAQGTRHWHDYERPEQGARRHALFEQAAAGLPRMRERLIYAPVTDAQRARNRAGAVMEHFDDAGLTRTVALALTGQPLEQRQCLLQVQLDQPDWTEGPEDDLETDVHTALCDYDATGELLNRTDAVGLTRSIERDISGAVCRTCLRQGDREALALADATRRADGKVVRHESGNGVVDHYRYSPLDHRLIQHRTARPADHPLGYLLISDLHYRYDPVGNLLELDDQGADPQWHGNQRTDGLREYAYDTLYRLIDASGRERTPVAGYRSPAFGAADHQGGSVWTPYREHYVYDDGDNLTTLDHNGGSGQRSRQLRVSTHSNRALPEGHGLTPDTGFFAGGLQRQMADGRALTWRADNQLAEVTLVTRAREAMDDREQYRYADGGTRRRKINTVQVAGAAQITVTTYLEDCELRIRTRDGQPAAQRHVLISEAEGVRWIQDRVHGKTYLRYVFTDHLGSGVGETDEAGNIVSREEFAPYGESTGLDEPAAEVDELRRRTQRHAGKELDASGLYYYGWRYYQAGSCRWLSADPGGLVDGVNFFRMVRNNPMRYVDHDGRAPDDATAQQYAAARFWLGRLSTIRTAAKMLRALTVLGRLYRTEPDISTATRRLVDAAMTSARSFEWSLETTGFLFGAVAQALVFSYGIAALGGIDDEAREILLDSAAGAGLAEDLLALTNDVYGFVRGDRLTIENLFPRASEPHSPQGPVSTAAASTQTEGESSATLLAGTSRSVPHETPSTSRSLRNVTNESVGVPASSIPPPPDMPEAHPSSMQRRARSSIFFIQDRELATPRRYELAIRIDMPSSPSSSGRSSRSSERSDTLRQRRSQSPAGRY</sequence>
<evidence type="ECO:0000313" key="3">
    <source>
        <dbReference type="Proteomes" id="UP001577047"/>
    </source>
</evidence>
<keyword evidence="3" id="KW-1185">Reference proteome</keyword>
<organism evidence="2 3">
    <name type="scientific">Pseudomonas boreofloridensis</name>
    <dbReference type="NCBI Taxonomy" id="3064348"/>
    <lineage>
        <taxon>Bacteria</taxon>
        <taxon>Pseudomonadati</taxon>
        <taxon>Pseudomonadota</taxon>
        <taxon>Gammaproteobacteria</taxon>
        <taxon>Pseudomonadales</taxon>
        <taxon>Pseudomonadaceae</taxon>
        <taxon>Pseudomonas</taxon>
    </lineage>
</organism>
<reference evidence="2 3" key="1">
    <citation type="submission" date="2024-09" db="EMBL/GenBank/DDBJ databases">
        <authorList>
            <person name="Fullem K."/>
        </authorList>
    </citation>
    <scope>NUCLEOTIDE SEQUENCE [LARGE SCALE GENOMIC DNA]</scope>
    <source>
        <strain evidence="3">K1(2024)</strain>
    </source>
</reference>
<feature type="compositionally biased region" description="Low complexity" evidence="1">
    <location>
        <begin position="913"/>
        <end position="922"/>
    </location>
</feature>
<dbReference type="EMBL" id="JBHFXX010000001">
    <property type="protein sequence ID" value="MFB3798877.1"/>
    <property type="molecule type" value="Genomic_DNA"/>
</dbReference>
<dbReference type="InterPro" id="IPR022385">
    <property type="entry name" value="Rhs_assc_core"/>
</dbReference>
<feature type="region of interest" description="Disordered" evidence="1">
    <location>
        <begin position="805"/>
        <end position="884"/>
    </location>
</feature>